<reference evidence="2" key="1">
    <citation type="submission" date="2018-01" db="EMBL/GenBank/DDBJ databases">
        <title>An insight into the sialome of Amazonian anophelines.</title>
        <authorList>
            <person name="Ribeiro J.M."/>
            <person name="Scarpassa V."/>
            <person name="Calvo E."/>
        </authorList>
    </citation>
    <scope>NUCLEOTIDE SEQUENCE</scope>
</reference>
<keyword evidence="1" id="KW-0732">Signal</keyword>
<proteinExistence type="predicted"/>
<feature type="signal peptide" evidence="1">
    <location>
        <begin position="1"/>
        <end position="17"/>
    </location>
</feature>
<name>A0A2M4DD49_ANODA</name>
<evidence type="ECO:0000313" key="2">
    <source>
        <dbReference type="EMBL" id="MBW75510.1"/>
    </source>
</evidence>
<dbReference type="EMBL" id="GGFL01011332">
    <property type="protein sequence ID" value="MBW75510.1"/>
    <property type="molecule type" value="Transcribed_RNA"/>
</dbReference>
<evidence type="ECO:0000256" key="1">
    <source>
        <dbReference type="SAM" id="SignalP"/>
    </source>
</evidence>
<feature type="chain" id="PRO_5014941285" evidence="1">
    <location>
        <begin position="18"/>
        <end position="112"/>
    </location>
</feature>
<organism evidence="2">
    <name type="scientific">Anopheles darlingi</name>
    <name type="common">Mosquito</name>
    <dbReference type="NCBI Taxonomy" id="43151"/>
    <lineage>
        <taxon>Eukaryota</taxon>
        <taxon>Metazoa</taxon>
        <taxon>Ecdysozoa</taxon>
        <taxon>Arthropoda</taxon>
        <taxon>Hexapoda</taxon>
        <taxon>Insecta</taxon>
        <taxon>Pterygota</taxon>
        <taxon>Neoptera</taxon>
        <taxon>Endopterygota</taxon>
        <taxon>Diptera</taxon>
        <taxon>Nematocera</taxon>
        <taxon>Culicoidea</taxon>
        <taxon>Culicidae</taxon>
        <taxon>Anophelinae</taxon>
        <taxon>Anopheles</taxon>
    </lineage>
</organism>
<sequence length="112" mass="12775">MCALLLIVCVQLQCVSSSVRSAVEKRLWRARNWAKSKSAKGARNFFHFIHTPYIHKKASTDDVQECTCTENAQRLPKRSPFRGSTFRTFRAIIDCGFLPPRERCGQERGTVA</sequence>
<accession>A0A2M4DD49</accession>
<protein>
    <submittedName>
        <fullName evidence="2">Putative secreted protein</fullName>
    </submittedName>
</protein>
<dbReference type="AlphaFoldDB" id="A0A2M4DD49"/>